<sequence length="169" mass="19085">MNITIIGMAGAGKSTIGKSMAKKLGYRFIDIDKLVEKKSDKNLQELIDTHGDNALLELEEQTVLELRLNTEDECIISPGGSIVYSDSAMEFLDKYSTIVFLDVSFDVITKRLSNSATRGMVGIKNKSLEDLFRERRKLYNKYANITVKLNKHNRVSETVNKIIKLCFNS</sequence>
<protein>
    <submittedName>
        <fullName evidence="7">Shikimate kinase</fullName>
    </submittedName>
</protein>
<dbReference type="CDD" id="cd00464">
    <property type="entry name" value="SK"/>
    <property type="match status" value="1"/>
</dbReference>
<dbReference type="PANTHER" id="PTHR21087:SF16">
    <property type="entry name" value="SHIKIMATE KINASE 1, CHLOROPLASTIC"/>
    <property type="match status" value="1"/>
</dbReference>
<evidence type="ECO:0000256" key="4">
    <source>
        <dbReference type="ARBA" id="ARBA00022777"/>
    </source>
</evidence>
<dbReference type="GeneID" id="9346126"/>
<dbReference type="InterPro" id="IPR031322">
    <property type="entry name" value="Shikimate/glucono_kinase"/>
</dbReference>
<gene>
    <name evidence="7" type="ordered locus">Metev_0506</name>
</gene>
<keyword evidence="1" id="KW-0028">Amino-acid biosynthesis</keyword>
<evidence type="ECO:0000313" key="7">
    <source>
        <dbReference type="EMBL" id="ADI73419.1"/>
    </source>
</evidence>
<evidence type="ECO:0000256" key="1">
    <source>
        <dbReference type="ARBA" id="ARBA00022605"/>
    </source>
</evidence>
<dbReference type="Gene3D" id="3.40.50.300">
    <property type="entry name" value="P-loop containing nucleotide triphosphate hydrolases"/>
    <property type="match status" value="1"/>
</dbReference>
<name>D7E877_METEZ</name>
<reference evidence="7 8" key="1">
    <citation type="submission" date="2010-06" db="EMBL/GenBank/DDBJ databases">
        <title>Complete sequence chromosome of Methanohalobium evestigatum Z-7303.</title>
        <authorList>
            <consortium name="US DOE Joint Genome Institute"/>
            <person name="Lucas S."/>
            <person name="Copeland A."/>
            <person name="Lapidus A."/>
            <person name="Cheng J.-F."/>
            <person name="Bruce D."/>
            <person name="Goodwin L."/>
            <person name="Pitluck S."/>
            <person name="Saunders E."/>
            <person name="Detter J.C."/>
            <person name="Han C."/>
            <person name="Tapia R."/>
            <person name="Land M."/>
            <person name="Hauser L."/>
            <person name="Kyrpides N."/>
            <person name="Mikhailova N."/>
            <person name="Sieprawska-Lupa M."/>
            <person name="Whitman W.B."/>
            <person name="Anderson I."/>
            <person name="Woyke T."/>
        </authorList>
    </citation>
    <scope>NUCLEOTIDE SEQUENCE [LARGE SCALE GENOMIC DNA]</scope>
    <source>
        <strain evidence="8">ATCC BAA-1072 / DSM 3721 / NBRC 107634 / OCM 161 / Z-7303</strain>
    </source>
</reference>
<dbReference type="RefSeq" id="WP_013193987.1">
    <property type="nucleotide sequence ID" value="NC_014253.1"/>
</dbReference>
<organism evidence="7 8">
    <name type="scientific">Methanohalobium evestigatum (strain ATCC BAA-1072 / DSM 3721 / NBRC 107634 / OCM 161 / Z-7303)</name>
    <dbReference type="NCBI Taxonomy" id="644295"/>
    <lineage>
        <taxon>Archaea</taxon>
        <taxon>Methanobacteriati</taxon>
        <taxon>Methanobacteriota</taxon>
        <taxon>Stenosarchaea group</taxon>
        <taxon>Methanomicrobia</taxon>
        <taxon>Methanosarcinales</taxon>
        <taxon>Methanosarcinaceae</taxon>
        <taxon>Methanohalobium</taxon>
    </lineage>
</organism>
<evidence type="ECO:0000313" key="8">
    <source>
        <dbReference type="Proteomes" id="UP000000391"/>
    </source>
</evidence>
<dbReference type="GO" id="GO:0004765">
    <property type="term" value="F:shikimate kinase activity"/>
    <property type="evidence" value="ECO:0007669"/>
    <property type="project" value="TreeGrafter"/>
</dbReference>
<dbReference type="PANTHER" id="PTHR21087">
    <property type="entry name" value="SHIKIMATE KINASE"/>
    <property type="match status" value="1"/>
</dbReference>
<dbReference type="InterPro" id="IPR027417">
    <property type="entry name" value="P-loop_NTPase"/>
</dbReference>
<keyword evidence="6" id="KW-0057">Aromatic amino acid biosynthesis</keyword>
<dbReference type="Pfam" id="PF01202">
    <property type="entry name" value="SKI"/>
    <property type="match status" value="1"/>
</dbReference>
<dbReference type="EMBL" id="CP002069">
    <property type="protein sequence ID" value="ADI73419.1"/>
    <property type="molecule type" value="Genomic_DNA"/>
</dbReference>
<dbReference type="SUPFAM" id="SSF52540">
    <property type="entry name" value="P-loop containing nucleoside triphosphate hydrolases"/>
    <property type="match status" value="1"/>
</dbReference>
<dbReference type="HAMAP" id="MF_00109">
    <property type="entry name" value="Shikimate_kinase"/>
    <property type="match status" value="1"/>
</dbReference>
<proteinExistence type="inferred from homology"/>
<dbReference type="GO" id="GO:0009073">
    <property type="term" value="P:aromatic amino acid family biosynthetic process"/>
    <property type="evidence" value="ECO:0007669"/>
    <property type="project" value="UniProtKB-KW"/>
</dbReference>
<dbReference type="GO" id="GO:0005829">
    <property type="term" value="C:cytosol"/>
    <property type="evidence" value="ECO:0007669"/>
    <property type="project" value="TreeGrafter"/>
</dbReference>
<keyword evidence="2" id="KW-0808">Transferase</keyword>
<dbReference type="PRINTS" id="PR01100">
    <property type="entry name" value="SHIKIMTKNASE"/>
</dbReference>
<keyword evidence="5" id="KW-0067">ATP-binding</keyword>
<evidence type="ECO:0000256" key="6">
    <source>
        <dbReference type="ARBA" id="ARBA00023141"/>
    </source>
</evidence>
<dbReference type="GO" id="GO:0008652">
    <property type="term" value="P:amino acid biosynthetic process"/>
    <property type="evidence" value="ECO:0007669"/>
    <property type="project" value="UniProtKB-KW"/>
</dbReference>
<accession>D7E877</accession>
<dbReference type="OrthoDB" id="8730at2157"/>
<dbReference type="Proteomes" id="UP000000391">
    <property type="component" value="Chromosome"/>
</dbReference>
<dbReference type="HOGENOM" id="CLU_057607_4_1_2"/>
<evidence type="ECO:0000256" key="2">
    <source>
        <dbReference type="ARBA" id="ARBA00022679"/>
    </source>
</evidence>
<keyword evidence="3" id="KW-0547">Nucleotide-binding</keyword>
<evidence type="ECO:0000256" key="5">
    <source>
        <dbReference type="ARBA" id="ARBA00022840"/>
    </source>
</evidence>
<dbReference type="InterPro" id="IPR000623">
    <property type="entry name" value="Shikimate_kinase/TSH1"/>
</dbReference>
<dbReference type="GO" id="GO:0005524">
    <property type="term" value="F:ATP binding"/>
    <property type="evidence" value="ECO:0007669"/>
    <property type="project" value="UniProtKB-KW"/>
</dbReference>
<evidence type="ECO:0000256" key="3">
    <source>
        <dbReference type="ARBA" id="ARBA00022741"/>
    </source>
</evidence>
<dbReference type="AlphaFoldDB" id="D7E877"/>
<keyword evidence="4 7" id="KW-0418">Kinase</keyword>
<keyword evidence="8" id="KW-1185">Reference proteome</keyword>
<dbReference type="KEGG" id="mev:Metev_0506"/>
<dbReference type="STRING" id="644295.Metev_0506"/>